<dbReference type="EMBL" id="KL596798">
    <property type="protein sequence ID" value="KER24763.1"/>
    <property type="molecule type" value="Genomic_DNA"/>
</dbReference>
<accession>A0A074ZC84</accession>
<evidence type="ECO:0000313" key="1">
    <source>
        <dbReference type="EMBL" id="KER24763.1"/>
    </source>
</evidence>
<name>A0A074ZC84_OPIVI</name>
<protein>
    <submittedName>
        <fullName evidence="1">Uncharacterized protein</fullName>
    </submittedName>
</protein>
<dbReference type="AlphaFoldDB" id="A0A074ZC84"/>
<sequence>MDSERALLGPVWSINFASSQFTGIETCNELHPLERSQLNYPVKANEPALTFENVSDGPDAMARGIYDV</sequence>
<dbReference type="KEGG" id="ovi:T265_07649"/>
<dbReference type="Proteomes" id="UP000054324">
    <property type="component" value="Unassembled WGS sequence"/>
</dbReference>
<evidence type="ECO:0000313" key="2">
    <source>
        <dbReference type="Proteomes" id="UP000054324"/>
    </source>
</evidence>
<reference evidence="1 2" key="1">
    <citation type="submission" date="2013-11" db="EMBL/GenBank/DDBJ databases">
        <title>Opisthorchis viverrini - life in the bile duct.</title>
        <authorList>
            <person name="Young N.D."/>
            <person name="Nagarajan N."/>
            <person name="Lin S.J."/>
            <person name="Korhonen P.K."/>
            <person name="Jex A.R."/>
            <person name="Hall R.S."/>
            <person name="Safavi-Hemami H."/>
            <person name="Kaewkong W."/>
            <person name="Bertrand D."/>
            <person name="Gao S."/>
            <person name="Seet Q."/>
            <person name="Wongkham S."/>
            <person name="Teh B.T."/>
            <person name="Wongkham C."/>
            <person name="Intapan P.M."/>
            <person name="Maleewong W."/>
            <person name="Yang X."/>
            <person name="Hu M."/>
            <person name="Wang Z."/>
            <person name="Hofmann A."/>
            <person name="Sternberg P.W."/>
            <person name="Tan P."/>
            <person name="Wang J."/>
            <person name="Gasser R.B."/>
        </authorList>
    </citation>
    <scope>NUCLEOTIDE SEQUENCE [LARGE SCALE GENOMIC DNA]</scope>
</reference>
<dbReference type="GeneID" id="20321828"/>
<dbReference type="RefSeq" id="XP_009171486.1">
    <property type="nucleotide sequence ID" value="XM_009173222.1"/>
</dbReference>
<dbReference type="CTD" id="20321828"/>
<proteinExistence type="predicted"/>
<gene>
    <name evidence="1" type="ORF">T265_07649</name>
</gene>
<keyword evidence="2" id="KW-1185">Reference proteome</keyword>
<organism evidence="1 2">
    <name type="scientific">Opisthorchis viverrini</name>
    <name type="common">Southeast Asian liver fluke</name>
    <dbReference type="NCBI Taxonomy" id="6198"/>
    <lineage>
        <taxon>Eukaryota</taxon>
        <taxon>Metazoa</taxon>
        <taxon>Spiralia</taxon>
        <taxon>Lophotrochozoa</taxon>
        <taxon>Platyhelminthes</taxon>
        <taxon>Trematoda</taxon>
        <taxon>Digenea</taxon>
        <taxon>Opisthorchiida</taxon>
        <taxon>Opisthorchiata</taxon>
        <taxon>Opisthorchiidae</taxon>
        <taxon>Opisthorchis</taxon>
    </lineage>
</organism>